<dbReference type="Pfam" id="PF22544">
    <property type="entry name" value="HYDIN_VesB_CFA65-like_Ig"/>
    <property type="match status" value="2"/>
</dbReference>
<accession>A0A2C6KV97</accession>
<dbReference type="InterPro" id="IPR033305">
    <property type="entry name" value="Hydin-like"/>
</dbReference>
<dbReference type="InterPro" id="IPR008962">
    <property type="entry name" value="PapD-like_sf"/>
</dbReference>
<evidence type="ECO:0000313" key="8">
    <source>
        <dbReference type="EMBL" id="PHJ20095.1"/>
    </source>
</evidence>
<organism evidence="8 9">
    <name type="scientific">Cystoisospora suis</name>
    <dbReference type="NCBI Taxonomy" id="483139"/>
    <lineage>
        <taxon>Eukaryota</taxon>
        <taxon>Sar</taxon>
        <taxon>Alveolata</taxon>
        <taxon>Apicomplexa</taxon>
        <taxon>Conoidasida</taxon>
        <taxon>Coccidia</taxon>
        <taxon>Eucoccidiorida</taxon>
        <taxon>Eimeriorina</taxon>
        <taxon>Sarcocystidae</taxon>
        <taxon>Cystoisospora</taxon>
    </lineage>
</organism>
<evidence type="ECO:0000256" key="5">
    <source>
        <dbReference type="ARBA" id="ARBA00023273"/>
    </source>
</evidence>
<dbReference type="OrthoDB" id="431629at2759"/>
<feature type="region of interest" description="Disordered" evidence="6">
    <location>
        <begin position="69"/>
        <end position="88"/>
    </location>
</feature>
<gene>
    <name evidence="8" type="ORF">CSUI_006064</name>
</gene>
<keyword evidence="3" id="KW-0963">Cytoplasm</keyword>
<evidence type="ECO:0000256" key="6">
    <source>
        <dbReference type="SAM" id="MobiDB-lite"/>
    </source>
</evidence>
<evidence type="ECO:0000256" key="1">
    <source>
        <dbReference type="ARBA" id="ARBA00004138"/>
    </source>
</evidence>
<dbReference type="RefSeq" id="XP_067921786.1">
    <property type="nucleotide sequence ID" value="XM_068066229.1"/>
</dbReference>
<keyword evidence="9" id="KW-1185">Reference proteome</keyword>
<dbReference type="PANTHER" id="PTHR23053:SF0">
    <property type="entry name" value="HYDROCEPHALUS-INDUCING PROTEIN HOMOLOG"/>
    <property type="match status" value="1"/>
</dbReference>
<reference evidence="8 9" key="1">
    <citation type="journal article" date="2017" name="Int. J. Parasitol.">
        <title>The genome of the protozoan parasite Cystoisospora suis and a reverse vaccinology approach to identify vaccine candidates.</title>
        <authorList>
            <person name="Palmieri N."/>
            <person name="Shrestha A."/>
            <person name="Ruttkowski B."/>
            <person name="Beck T."/>
            <person name="Vogl C."/>
            <person name="Tomley F."/>
            <person name="Blake D.P."/>
            <person name="Joachim A."/>
        </authorList>
    </citation>
    <scope>NUCLEOTIDE SEQUENCE [LARGE SCALE GENOMIC DNA]</scope>
    <source>
        <strain evidence="8 9">Wien I</strain>
    </source>
</reference>
<evidence type="ECO:0000259" key="7">
    <source>
        <dbReference type="PROSITE" id="PS50202"/>
    </source>
</evidence>
<comment type="caution">
    <text evidence="8">The sequence shown here is derived from an EMBL/GenBank/DDBJ whole genome shotgun (WGS) entry which is preliminary data.</text>
</comment>
<dbReference type="GO" id="GO:0005930">
    <property type="term" value="C:axoneme"/>
    <property type="evidence" value="ECO:0007669"/>
    <property type="project" value="TreeGrafter"/>
</dbReference>
<comment type="subcellular location">
    <subcellularLocation>
        <location evidence="1">Cell projection</location>
        <location evidence="1">Cilium</location>
    </subcellularLocation>
    <subcellularLocation>
        <location evidence="2">Cytoplasm</location>
    </subcellularLocation>
</comment>
<dbReference type="SUPFAM" id="SSF49354">
    <property type="entry name" value="PapD-like"/>
    <property type="match status" value="1"/>
</dbReference>
<dbReference type="GeneID" id="94429440"/>
<sequence length="1448" mass="160295">MRFEVANPLPAEIRSSIQISPTSGQIAPRGRQEIHVEFSSKEPTSVDKVLVPCRVYRLKPVDPAAAKVPPKQLKLKGKPSSASGGDGDRLEEVGGVLYQVESGKETDMPLTVSAFSDTRQCELEMKDIEFESTTLFHSRRFVFRLNNPSKVSLPFEFHWEDEDKLLDDPSFYILSPKKGVVPPSSKADITVDFAPTELVNFKRDLVCSFPTLPLGGTERRSMAVNASAIRPVCHFDIPSSDYRERRAQTNLSVLDPKIKILEISSVGIGVKNTKRFFVFNPTAGDIEFEWDRVTPSEPLKLPSGGSAQSPNTASGLYDAFRCVNKRGRITAGRRTEIAVEFLPARPGIHESYWKFSIASKKLEQQFLFVGVVKEPHVALDRSSVSFNPVLLGGKAEEVVNIHNREDIPLSFVFERKKQEADRGMVVPTALTISPANGVLPPNSVTPIRLAFKPVDERPFNLNMLCRVKQKCRQLSLNVKGEGYSMRHGMVVLNEDGSVRQLPPGASQNASLLDFGSLLVGQTRSYTLQLQNGGTFDFSFHWSVQSVNSFSFTPSISINPREGVVEKGQNMEMVLTYAPTESSKHEEITLLCNVSGGEPYRIRATGSCSTPKVTFSFTTYDFGCFVLPPPLPAAKELAGACLTNVSVTDRVELRITNQDPLHDCFISTSFEKTPVLDVQLVPCSIAPGEKLSVPIVFSPRQCKAYKIKIPFSINERATAHVTVVGKGIPARLEMTNLESDEVRFAPLIKGESAVKHVKIVNRSEATLDFYMRDQSKLSLPLHADCIVKRKNATYRFPVHLCNVAAKSFETEVRLSQPSVSFGAIVVNSWATQTVKLTNIGELFMKYKFKPSTKYSKVVSVSPCEGLLHPHADVPIEVTFRPTEISEKDLVVDDISCHIESASQSTSLEISALQLTVVGRGVAQSMESMQTLKFSTPVRTQVTKTFQIRNPKKTDWSITPLITCELPKDAMYFFCSPSGRITIPGGQKLSIQVTYKPLSLTRQEDEKRPETEKETKHGGLAPYHAASIFVPLPDGEAMSCRFLGYAMEPTVEQILEATVSCKQQQLHMIKIKNWLPVKQRFEVSYSITQSTGDKLPQIQAPDRFDLPPSQARDYRFFASAFKACSVVILFRFTNKEKPDFYLAEARLTFKDPETLGTISLDTTVRQLASHKLTLENPFSTPVTFQCQSSIPEIFFSPCPFELLPHASGEVEVAIRPTVAGGGEGSITLVSDELGTYRYAVKYNVAPADIEKVVGFKAPLGKEVSQAVRFLHFAKKPSTTYQASIELPPDSGKGVSGLKPSAILDNFSLESKSVNVGSDLDNKGIEFQVNVKFTPSRLAESKATLVLKSPEGYEYKALLVGRAEAPQAQGPFRLGKGKSINIDFKNPFDVPTEFTFQADHPCFVVEKKSLKLEPKKSTTVVVQVKPDTHDSGRLMVTADGTPPWIFYLRAD</sequence>
<dbReference type="InterPro" id="IPR000535">
    <property type="entry name" value="MSP_dom"/>
</dbReference>
<dbReference type="PANTHER" id="PTHR23053">
    <property type="entry name" value="DLEC1 DELETED IN LUNG AND ESOPHAGEAL CANCER 1"/>
    <property type="match status" value="1"/>
</dbReference>
<evidence type="ECO:0000256" key="4">
    <source>
        <dbReference type="ARBA" id="ARBA00023069"/>
    </source>
</evidence>
<evidence type="ECO:0000256" key="3">
    <source>
        <dbReference type="ARBA" id="ARBA00022490"/>
    </source>
</evidence>
<keyword evidence="4" id="KW-0969">Cilium</keyword>
<keyword evidence="5" id="KW-0966">Cell projection</keyword>
<dbReference type="InterPro" id="IPR013783">
    <property type="entry name" value="Ig-like_fold"/>
</dbReference>
<proteinExistence type="predicted"/>
<dbReference type="Proteomes" id="UP000221165">
    <property type="component" value="Unassembled WGS sequence"/>
</dbReference>
<evidence type="ECO:0000313" key="9">
    <source>
        <dbReference type="Proteomes" id="UP000221165"/>
    </source>
</evidence>
<dbReference type="GO" id="GO:0003341">
    <property type="term" value="P:cilium movement"/>
    <property type="evidence" value="ECO:0007669"/>
    <property type="project" value="TreeGrafter"/>
</dbReference>
<dbReference type="EMBL" id="MIGC01003025">
    <property type="protein sequence ID" value="PHJ20095.1"/>
    <property type="molecule type" value="Genomic_DNA"/>
</dbReference>
<dbReference type="PROSITE" id="PS50202">
    <property type="entry name" value="MSP"/>
    <property type="match status" value="1"/>
</dbReference>
<dbReference type="Gene3D" id="2.60.40.10">
    <property type="entry name" value="Immunoglobulins"/>
    <property type="match status" value="6"/>
</dbReference>
<dbReference type="InterPro" id="IPR053879">
    <property type="entry name" value="HYDIN_VesB_CFA65-like_Ig"/>
</dbReference>
<name>A0A2C6KV97_9APIC</name>
<dbReference type="VEuPathDB" id="ToxoDB:CSUI_006064"/>
<evidence type="ECO:0000256" key="2">
    <source>
        <dbReference type="ARBA" id="ARBA00004496"/>
    </source>
</evidence>
<dbReference type="GO" id="GO:1904158">
    <property type="term" value="P:axonemal central apparatus assembly"/>
    <property type="evidence" value="ECO:0007669"/>
    <property type="project" value="TreeGrafter"/>
</dbReference>
<protein>
    <submittedName>
        <fullName evidence="8">Hydrocephalus-inducing-like</fullName>
    </submittedName>
</protein>
<feature type="domain" description="MSP" evidence="7">
    <location>
        <begin position="808"/>
        <end position="935"/>
    </location>
</feature>